<dbReference type="RefSeq" id="WP_123771289.1">
    <property type="nucleotide sequence ID" value="NZ_RKQN01000005.1"/>
</dbReference>
<dbReference type="PANTHER" id="PTHR36849:SF1">
    <property type="entry name" value="CYTOPLASMIC PROTEIN"/>
    <property type="match status" value="1"/>
</dbReference>
<dbReference type="Pfam" id="PF22752">
    <property type="entry name" value="DUF488-N3i"/>
    <property type="match status" value="1"/>
</dbReference>
<dbReference type="InterPro" id="IPR052552">
    <property type="entry name" value="YeaO-like"/>
</dbReference>
<dbReference type="OrthoDB" id="9790745at2"/>
<reference evidence="2 3" key="1">
    <citation type="submission" date="2018-11" db="EMBL/GenBank/DDBJ databases">
        <title>Genomic Encyclopedia of Type Strains, Phase IV (KMG-IV): sequencing the most valuable type-strain genomes for metagenomic binning, comparative biology and taxonomic classification.</title>
        <authorList>
            <person name="Goeker M."/>
        </authorList>
    </citation>
    <scope>NUCLEOTIDE SEQUENCE [LARGE SCALE GENOMIC DNA]</scope>
    <source>
        <strain evidence="2 3">DSM 25623</strain>
    </source>
</reference>
<organism evidence="2 3">
    <name type="scientific">Vulcaniibacterium tengchongense</name>
    <dbReference type="NCBI Taxonomy" id="1273429"/>
    <lineage>
        <taxon>Bacteria</taxon>
        <taxon>Pseudomonadati</taxon>
        <taxon>Pseudomonadota</taxon>
        <taxon>Gammaproteobacteria</taxon>
        <taxon>Lysobacterales</taxon>
        <taxon>Lysobacteraceae</taxon>
        <taxon>Vulcaniibacterium</taxon>
    </lineage>
</organism>
<dbReference type="PANTHER" id="PTHR36849">
    <property type="entry name" value="CYTOPLASMIC PROTEIN-RELATED"/>
    <property type="match status" value="1"/>
</dbReference>
<proteinExistence type="predicted"/>
<dbReference type="Proteomes" id="UP000269708">
    <property type="component" value="Unassembled WGS sequence"/>
</dbReference>
<name>A0A3N4VED9_9GAMM</name>
<gene>
    <name evidence="2" type="ORF">EDC50_2972</name>
</gene>
<keyword evidence="3" id="KW-1185">Reference proteome</keyword>
<feature type="region of interest" description="Disordered" evidence="1">
    <location>
        <begin position="111"/>
        <end position="134"/>
    </location>
</feature>
<comment type="caution">
    <text evidence="2">The sequence shown here is derived from an EMBL/GenBank/DDBJ whole genome shotgun (WGS) entry which is preliminary data.</text>
</comment>
<evidence type="ECO:0000313" key="3">
    <source>
        <dbReference type="Proteomes" id="UP000269708"/>
    </source>
</evidence>
<dbReference type="AlphaFoldDB" id="A0A3N4VED9"/>
<evidence type="ECO:0000313" key="2">
    <source>
        <dbReference type="EMBL" id="RPE75527.1"/>
    </source>
</evidence>
<evidence type="ECO:0000256" key="1">
    <source>
        <dbReference type="SAM" id="MobiDB-lite"/>
    </source>
</evidence>
<accession>A0A3N4VED9</accession>
<dbReference type="EMBL" id="RKQN01000005">
    <property type="protein sequence ID" value="RPE75527.1"/>
    <property type="molecule type" value="Genomic_DNA"/>
</dbReference>
<protein>
    <submittedName>
        <fullName evidence="2">Uncharacterized protein YeaO (DUF488 family)</fullName>
    </submittedName>
</protein>
<sequence>MPAPRLKRVYDAPADEDGLRILVDRLWPRGLRKDAARIDRWLKEVAPSDALRRRFHARPQAWDDFRAAYAEELRDNPALAELRALARRERVTLLYASRDAERNNARALAELLAGKKAPARGRGSEGRTNSPVRK</sequence>